<evidence type="ECO:0000256" key="5">
    <source>
        <dbReference type="ARBA" id="ARBA00023136"/>
    </source>
</evidence>
<evidence type="ECO:0000256" key="6">
    <source>
        <dbReference type="SAM" id="Phobius"/>
    </source>
</evidence>
<keyword evidence="3 6" id="KW-0812">Transmembrane</keyword>
<evidence type="ECO:0000259" key="7">
    <source>
        <dbReference type="Pfam" id="PF03772"/>
    </source>
</evidence>
<comment type="caution">
    <text evidence="9">The sequence shown here is derived from an EMBL/GenBank/DDBJ whole genome shotgun (WGS) entry which is preliminary data.</text>
</comment>
<comment type="subcellular location">
    <subcellularLocation>
        <location evidence="1">Cell membrane</location>
        <topology evidence="1">Multi-pass membrane protein</topology>
    </subcellularLocation>
</comment>
<name>A0A317T5Y1_9CHLB</name>
<evidence type="ECO:0000313" key="10">
    <source>
        <dbReference type="Proteomes" id="UP000246278"/>
    </source>
</evidence>
<evidence type="ECO:0000313" key="9">
    <source>
        <dbReference type="EMBL" id="PWW82028.1"/>
    </source>
</evidence>
<feature type="transmembrane region" description="Helical" evidence="6">
    <location>
        <begin position="458"/>
        <end position="479"/>
    </location>
</feature>
<feature type="transmembrane region" description="Helical" evidence="6">
    <location>
        <begin position="295"/>
        <end position="313"/>
    </location>
</feature>
<dbReference type="Pfam" id="PF03772">
    <property type="entry name" value="Competence"/>
    <property type="match status" value="1"/>
</dbReference>
<dbReference type="Proteomes" id="UP000246278">
    <property type="component" value="Unassembled WGS sequence"/>
</dbReference>
<feature type="transmembrane region" description="Helical" evidence="6">
    <location>
        <begin position="431"/>
        <end position="451"/>
    </location>
</feature>
<dbReference type="AlphaFoldDB" id="A0A317T5Y1"/>
<dbReference type="PANTHER" id="PTHR30619">
    <property type="entry name" value="DNA INTERNALIZATION/COMPETENCE PROTEIN COMEC/REC2"/>
    <property type="match status" value="1"/>
</dbReference>
<reference evidence="10" key="1">
    <citation type="submission" date="2017-10" db="EMBL/GenBank/DDBJ databases">
        <authorList>
            <person name="Gaisin V.A."/>
            <person name="Rysina M.S."/>
            <person name="Grouzdev D.S."/>
        </authorList>
    </citation>
    <scope>NUCLEOTIDE SEQUENCE [LARGE SCALE GENOMIC DNA]</scope>
    <source>
        <strain evidence="10">V1</strain>
    </source>
</reference>
<keyword evidence="2" id="KW-1003">Cell membrane</keyword>
<feature type="transmembrane region" description="Helical" evidence="6">
    <location>
        <begin position="62"/>
        <end position="81"/>
    </location>
</feature>
<proteinExistence type="predicted"/>
<dbReference type="InterPro" id="IPR052159">
    <property type="entry name" value="Competence_DNA_uptake"/>
</dbReference>
<evidence type="ECO:0000259" key="8">
    <source>
        <dbReference type="Pfam" id="PF13567"/>
    </source>
</evidence>
<feature type="domain" description="ComEC/Rec2-related protein" evidence="7">
    <location>
        <begin position="246"/>
        <end position="518"/>
    </location>
</feature>
<organism evidence="9 10">
    <name type="scientific">Prosthecochloris marina</name>
    <dbReference type="NCBI Taxonomy" id="2017681"/>
    <lineage>
        <taxon>Bacteria</taxon>
        <taxon>Pseudomonadati</taxon>
        <taxon>Chlorobiota</taxon>
        <taxon>Chlorobiia</taxon>
        <taxon>Chlorobiales</taxon>
        <taxon>Chlorobiaceae</taxon>
        <taxon>Prosthecochloris</taxon>
    </lineage>
</organism>
<feature type="transmembrane region" description="Helical" evidence="6">
    <location>
        <begin position="403"/>
        <end position="425"/>
    </location>
</feature>
<dbReference type="GO" id="GO:0005886">
    <property type="term" value="C:plasma membrane"/>
    <property type="evidence" value="ECO:0007669"/>
    <property type="project" value="UniProtKB-SubCell"/>
</dbReference>
<accession>A0A317T5Y1</accession>
<dbReference type="OrthoDB" id="9761531at2"/>
<dbReference type="PANTHER" id="PTHR30619:SF1">
    <property type="entry name" value="RECOMBINATION PROTEIN 2"/>
    <property type="match status" value="1"/>
</dbReference>
<feature type="domain" description="DUF4131" evidence="8">
    <location>
        <begin position="28"/>
        <end position="201"/>
    </location>
</feature>
<evidence type="ECO:0000256" key="2">
    <source>
        <dbReference type="ARBA" id="ARBA00022475"/>
    </source>
</evidence>
<dbReference type="RefSeq" id="WP_110023163.1">
    <property type="nucleotide sequence ID" value="NZ_PDNZ01000004.1"/>
</dbReference>
<keyword evidence="10" id="KW-1185">Reference proteome</keyword>
<dbReference type="NCBIfam" id="TIGR00360">
    <property type="entry name" value="ComEC_N-term"/>
    <property type="match status" value="1"/>
</dbReference>
<feature type="transmembrane region" description="Helical" evidence="6">
    <location>
        <begin position="499"/>
        <end position="516"/>
    </location>
</feature>
<evidence type="ECO:0000256" key="3">
    <source>
        <dbReference type="ARBA" id="ARBA00022692"/>
    </source>
</evidence>
<sequence>MKTISAPFPALRLLMTVCMGIIAGVWFSLSVYFWIVLSLASLCLFCFLLVSKLKRQVPEHGLSFTTVVAYSFFVFSSFAAFSDYAFRYVASDTVMSQLGKKVLLYGKVVSRPHRYGNGAQWIFDVREVFSDGESRKATGKIKVFLRLDEGEQLDVEVGDMIRIKGSPARIPGAANPGDFNAHEHYWKQGVHAELFCPGPWVMRNYGIDEHDFFEVTLVRPVRRYISRSIDELVPPGHERQFLKGIFLGQRELLDREVYRQFQAAGTAHVLAVSGLHVGLIVIAMLVLLQRFRTTVAGRWMVFLFIAFVLLVYCSVTENAPSVRRASIMAVVLIGGSVTGRRSFPLNSLAAADLVILSLDPLELFSAGFLMTNTAVASIILLYPTLSRSSTNRNGLKQAIFRPVWNAFSVSLAAVIGVAPVIAWFFGTFSLAGLIANLPVVFLVSCMLYTMLPAFVLNLVLPGLAIYPASSAWFFAKITLGLTDFFGSQHWAVVQIRPDAFDITVYYMAILASLYLLHRQKPVLVLTTLLCTVNYFVWTPVLRAGNSPLLATVTVGRNVALLFSASGSSILIDAGSKLYHQGTINRQMRRSGVEKLDAAVQFASQDSLVAAIGASHYMLSRDKYLVLPDFVLARPHKHLLKLWISDGSSIVFAANINALLRLDSATAERVIVKVKRFGIEEYLRFERWLDTVQPSECIVLSSSGLKERERGLLRYLDEKHEMVTID</sequence>
<feature type="transmembrane region" description="Helical" evidence="6">
    <location>
        <begin position="269"/>
        <end position="289"/>
    </location>
</feature>
<dbReference type="Pfam" id="PF13567">
    <property type="entry name" value="DUF4131"/>
    <property type="match status" value="1"/>
</dbReference>
<feature type="transmembrane region" description="Helical" evidence="6">
    <location>
        <begin position="31"/>
        <end position="50"/>
    </location>
</feature>
<gene>
    <name evidence="9" type="ORF">CR164_06685</name>
</gene>
<dbReference type="EMBL" id="PDNZ01000004">
    <property type="protein sequence ID" value="PWW82028.1"/>
    <property type="molecule type" value="Genomic_DNA"/>
</dbReference>
<keyword evidence="5 6" id="KW-0472">Membrane</keyword>
<protein>
    <submittedName>
        <fullName evidence="9">Competence protein ComEC</fullName>
    </submittedName>
</protein>
<evidence type="ECO:0000256" key="1">
    <source>
        <dbReference type="ARBA" id="ARBA00004651"/>
    </source>
</evidence>
<feature type="transmembrane region" description="Helical" evidence="6">
    <location>
        <begin position="6"/>
        <end position="26"/>
    </location>
</feature>
<dbReference type="InterPro" id="IPR025405">
    <property type="entry name" value="DUF4131"/>
</dbReference>
<feature type="transmembrane region" description="Helical" evidence="6">
    <location>
        <begin position="523"/>
        <end position="540"/>
    </location>
</feature>
<evidence type="ECO:0000256" key="4">
    <source>
        <dbReference type="ARBA" id="ARBA00022989"/>
    </source>
</evidence>
<feature type="transmembrane region" description="Helical" evidence="6">
    <location>
        <begin position="363"/>
        <end position="382"/>
    </location>
</feature>
<dbReference type="InterPro" id="IPR004477">
    <property type="entry name" value="ComEC_N"/>
</dbReference>
<keyword evidence="4 6" id="KW-1133">Transmembrane helix</keyword>